<proteinExistence type="predicted"/>
<reference evidence="1" key="1">
    <citation type="submission" date="2021-02" db="EMBL/GenBank/DDBJ databases">
        <authorList>
            <person name="Nowell W R."/>
        </authorList>
    </citation>
    <scope>NUCLEOTIDE SEQUENCE</scope>
</reference>
<dbReference type="AlphaFoldDB" id="A0A820SWJ1"/>
<feature type="non-terminal residue" evidence="1">
    <location>
        <position position="1"/>
    </location>
</feature>
<organism evidence="1 2">
    <name type="scientific">Adineta steineri</name>
    <dbReference type="NCBI Taxonomy" id="433720"/>
    <lineage>
        <taxon>Eukaryota</taxon>
        <taxon>Metazoa</taxon>
        <taxon>Spiralia</taxon>
        <taxon>Gnathifera</taxon>
        <taxon>Rotifera</taxon>
        <taxon>Eurotatoria</taxon>
        <taxon>Bdelloidea</taxon>
        <taxon>Adinetida</taxon>
        <taxon>Adinetidae</taxon>
        <taxon>Adineta</taxon>
    </lineage>
</organism>
<evidence type="ECO:0000313" key="1">
    <source>
        <dbReference type="EMBL" id="CAF4459547.1"/>
    </source>
</evidence>
<protein>
    <submittedName>
        <fullName evidence="1">Uncharacterized protein</fullName>
    </submittedName>
</protein>
<sequence>SDDILVWGAVKKQQEDYEISMKNPERRNEATKTLAQILNRDQWSDDED</sequence>
<evidence type="ECO:0000313" key="2">
    <source>
        <dbReference type="Proteomes" id="UP000663881"/>
    </source>
</evidence>
<dbReference type="Proteomes" id="UP000663881">
    <property type="component" value="Unassembled WGS sequence"/>
</dbReference>
<dbReference type="EMBL" id="CAJOAY010036774">
    <property type="protein sequence ID" value="CAF4459547.1"/>
    <property type="molecule type" value="Genomic_DNA"/>
</dbReference>
<comment type="caution">
    <text evidence="1">The sequence shown here is derived from an EMBL/GenBank/DDBJ whole genome shotgun (WGS) entry which is preliminary data.</text>
</comment>
<name>A0A820SWJ1_9BILA</name>
<gene>
    <name evidence="1" type="ORF">OKA104_LOCUS54608</name>
</gene>
<accession>A0A820SWJ1</accession>